<proteinExistence type="predicted"/>
<dbReference type="PROSITE" id="PS50801">
    <property type="entry name" value="STAS"/>
    <property type="match status" value="1"/>
</dbReference>
<gene>
    <name evidence="2" type="ORF">NIDE2120</name>
</gene>
<dbReference type="InterPro" id="IPR002645">
    <property type="entry name" value="STAS_dom"/>
</dbReference>
<dbReference type="AlphaFoldDB" id="D8PF31"/>
<protein>
    <submittedName>
        <fullName evidence="2">Anti-sigma factor antagonist</fullName>
    </submittedName>
</protein>
<dbReference type="SUPFAM" id="SSF52091">
    <property type="entry name" value="SpoIIaa-like"/>
    <property type="match status" value="1"/>
</dbReference>
<evidence type="ECO:0000313" key="3">
    <source>
        <dbReference type="Proteomes" id="UP000001660"/>
    </source>
</evidence>
<dbReference type="PANTHER" id="PTHR33495:SF15">
    <property type="entry name" value="STAS DOMAIN-CONTAINING PROTEIN"/>
    <property type="match status" value="1"/>
</dbReference>
<dbReference type="Proteomes" id="UP000001660">
    <property type="component" value="Chromosome"/>
</dbReference>
<dbReference type="KEGG" id="nde:NIDE2120"/>
<dbReference type="HOGENOM" id="CLU_115403_9_1_0"/>
<dbReference type="GO" id="GO:0043856">
    <property type="term" value="F:anti-sigma factor antagonist activity"/>
    <property type="evidence" value="ECO:0007669"/>
    <property type="project" value="TreeGrafter"/>
</dbReference>
<evidence type="ECO:0000313" key="2">
    <source>
        <dbReference type="EMBL" id="CBK41840.1"/>
    </source>
</evidence>
<dbReference type="OrthoDB" id="278639at2"/>
<dbReference type="PANTHER" id="PTHR33495">
    <property type="entry name" value="ANTI-SIGMA FACTOR ANTAGONIST TM_1081-RELATED-RELATED"/>
    <property type="match status" value="1"/>
</dbReference>
<sequence length="100" mass="11203">MLTVEASPDGTTLTFKPVGRFDGKIYQEFQDAYQRSAEPTSHYMVDFGRIDYIDSSGLGMLLKLRERAGGSKTRVHLANCSSEIKKILRIANFHSLFTVA</sequence>
<dbReference type="CDD" id="cd07043">
    <property type="entry name" value="STAS_anti-anti-sigma_factors"/>
    <property type="match status" value="1"/>
</dbReference>
<dbReference type="Gene3D" id="3.30.750.24">
    <property type="entry name" value="STAS domain"/>
    <property type="match status" value="1"/>
</dbReference>
<dbReference type="InterPro" id="IPR036513">
    <property type="entry name" value="STAS_dom_sf"/>
</dbReference>
<dbReference type="eggNOG" id="COG1366">
    <property type="taxonomic scope" value="Bacteria"/>
</dbReference>
<reference evidence="2 3" key="1">
    <citation type="journal article" date="2010" name="Proc. Natl. Acad. Sci. U.S.A.">
        <title>A Nitrospira metagenome illuminates the physiology and evolution of globally important nitrite-oxidizing bacteria.</title>
        <authorList>
            <person name="Lucker S."/>
            <person name="Wagner M."/>
            <person name="Maixner F."/>
            <person name="Pelletier E."/>
            <person name="Koch H."/>
            <person name="Vacherie B."/>
            <person name="Rattei T."/>
            <person name="Sinninghe Damste J."/>
            <person name="Spieck E."/>
            <person name="Le Paslier D."/>
            <person name="Daims H."/>
        </authorList>
    </citation>
    <scope>NUCLEOTIDE SEQUENCE [LARGE SCALE GENOMIC DNA]</scope>
</reference>
<feature type="domain" description="STAS" evidence="1">
    <location>
        <begin position="2"/>
        <end position="100"/>
    </location>
</feature>
<keyword evidence="3" id="KW-1185">Reference proteome</keyword>
<dbReference type="STRING" id="330214.NIDE2120"/>
<organism evidence="2 3">
    <name type="scientific">Nitrospira defluvii</name>
    <dbReference type="NCBI Taxonomy" id="330214"/>
    <lineage>
        <taxon>Bacteria</taxon>
        <taxon>Pseudomonadati</taxon>
        <taxon>Nitrospirota</taxon>
        <taxon>Nitrospiria</taxon>
        <taxon>Nitrospirales</taxon>
        <taxon>Nitrospiraceae</taxon>
        <taxon>Nitrospira</taxon>
    </lineage>
</organism>
<name>D8PF31_9BACT</name>
<dbReference type="EMBL" id="FP929003">
    <property type="protein sequence ID" value="CBK41840.1"/>
    <property type="molecule type" value="Genomic_DNA"/>
</dbReference>
<accession>D8PF31</accession>
<evidence type="ECO:0000259" key="1">
    <source>
        <dbReference type="PROSITE" id="PS50801"/>
    </source>
</evidence>
<dbReference type="Pfam" id="PF01740">
    <property type="entry name" value="STAS"/>
    <property type="match status" value="1"/>
</dbReference>